<dbReference type="GO" id="GO:0071014">
    <property type="term" value="C:post-mRNA release spliceosomal complex"/>
    <property type="evidence" value="ECO:0007669"/>
    <property type="project" value="TreeGrafter"/>
</dbReference>
<dbReference type="Gene3D" id="1.25.40.10">
    <property type="entry name" value="Tetratricopeptide repeat domain"/>
    <property type="match status" value="1"/>
</dbReference>
<keyword evidence="9" id="KW-0732">Signal</keyword>
<evidence type="ECO:0000256" key="4">
    <source>
        <dbReference type="ARBA" id="ARBA00022728"/>
    </source>
</evidence>
<dbReference type="AlphaFoldDB" id="A0A1B0A266"/>
<dbReference type="GO" id="GO:0071011">
    <property type="term" value="C:precatalytic spliceosome"/>
    <property type="evidence" value="ECO:0007669"/>
    <property type="project" value="TreeGrafter"/>
</dbReference>
<evidence type="ECO:0000256" key="6">
    <source>
        <dbReference type="ARBA" id="ARBA00023187"/>
    </source>
</evidence>
<comment type="subcellular location">
    <subcellularLocation>
        <location evidence="1">Nucleus</location>
    </subcellularLocation>
</comment>
<sequence>MKLFTILASVLALIAVAMGAPNPVPEPQGGGGGGGGGNTICFGTRFLEYGPENCVTWMKFAELENLLGDTERSRGIYELAIQQPRLDMPELLWKAYIDFEVSQGESELARQLYERLLERTQHVKVWISYAKFELSTENPETEDADKEMSLDLARRVYERANDTLRQMGDKESRVLLLEAWRDFEKVSGTPQSLEKVIEKMPRRVKKRQKIVSENGVEEGWEEVFDYLFPEDEMTRPNLKLLAAAKMWKQAKLSETTEEPSNKDN</sequence>
<evidence type="ECO:0000313" key="11">
    <source>
        <dbReference type="Proteomes" id="UP000092445"/>
    </source>
</evidence>
<evidence type="ECO:0008006" key="12">
    <source>
        <dbReference type="Google" id="ProtNLM"/>
    </source>
</evidence>
<evidence type="ECO:0000256" key="5">
    <source>
        <dbReference type="ARBA" id="ARBA00022737"/>
    </source>
</evidence>
<keyword evidence="6" id="KW-0508">mRNA splicing</keyword>
<dbReference type="VEuPathDB" id="VectorBase:GPAI032195"/>
<dbReference type="Proteomes" id="UP000092445">
    <property type="component" value="Unassembled WGS sequence"/>
</dbReference>
<dbReference type="PANTHER" id="PTHR11246:SF3">
    <property type="entry name" value="CROOKED NECK-LIKE PROTEIN 1"/>
    <property type="match status" value="1"/>
</dbReference>
<dbReference type="GO" id="GO:0071007">
    <property type="term" value="C:U2-type catalytic step 2 spliceosome"/>
    <property type="evidence" value="ECO:0007669"/>
    <property type="project" value="TreeGrafter"/>
</dbReference>
<evidence type="ECO:0000256" key="3">
    <source>
        <dbReference type="ARBA" id="ARBA00022664"/>
    </source>
</evidence>
<dbReference type="GO" id="GO:0000245">
    <property type="term" value="P:spliceosomal complex assembly"/>
    <property type="evidence" value="ECO:0007669"/>
    <property type="project" value="TreeGrafter"/>
</dbReference>
<dbReference type="InterPro" id="IPR045075">
    <property type="entry name" value="Syf1-like"/>
</dbReference>
<evidence type="ECO:0000256" key="2">
    <source>
        <dbReference type="ARBA" id="ARBA00008644"/>
    </source>
</evidence>
<dbReference type="InterPro" id="IPR011990">
    <property type="entry name" value="TPR-like_helical_dom_sf"/>
</dbReference>
<keyword evidence="11" id="KW-1185">Reference proteome</keyword>
<keyword evidence="3" id="KW-0507">mRNA processing</keyword>
<dbReference type="InterPro" id="IPR059164">
    <property type="entry name" value="HAT_PRP39_C"/>
</dbReference>
<dbReference type="EnsemblMetazoa" id="GPAI032195-RA">
    <property type="protein sequence ID" value="GPAI032195-PA"/>
    <property type="gene ID" value="GPAI032195"/>
</dbReference>
<accession>A0A1B0A266</accession>
<evidence type="ECO:0000256" key="7">
    <source>
        <dbReference type="ARBA" id="ARBA00023242"/>
    </source>
</evidence>
<dbReference type="SMART" id="SM00386">
    <property type="entry name" value="HAT"/>
    <property type="match status" value="2"/>
</dbReference>
<dbReference type="GO" id="GO:0000974">
    <property type="term" value="C:Prp19 complex"/>
    <property type="evidence" value="ECO:0007669"/>
    <property type="project" value="TreeGrafter"/>
</dbReference>
<evidence type="ECO:0000313" key="10">
    <source>
        <dbReference type="EnsemblMetazoa" id="GPAI032195-PA"/>
    </source>
</evidence>
<protein>
    <recommendedName>
        <fullName evidence="12">Suppressor of forked domain-containing protein</fullName>
    </recommendedName>
</protein>
<dbReference type="InterPro" id="IPR003107">
    <property type="entry name" value="HAT"/>
</dbReference>
<evidence type="ECO:0000256" key="9">
    <source>
        <dbReference type="SAM" id="SignalP"/>
    </source>
</evidence>
<organism evidence="10 11">
    <name type="scientific">Glossina pallidipes</name>
    <name type="common">Tsetse fly</name>
    <dbReference type="NCBI Taxonomy" id="7398"/>
    <lineage>
        <taxon>Eukaryota</taxon>
        <taxon>Metazoa</taxon>
        <taxon>Ecdysozoa</taxon>
        <taxon>Arthropoda</taxon>
        <taxon>Hexapoda</taxon>
        <taxon>Insecta</taxon>
        <taxon>Pterygota</taxon>
        <taxon>Neoptera</taxon>
        <taxon>Endopterygota</taxon>
        <taxon>Diptera</taxon>
        <taxon>Brachycera</taxon>
        <taxon>Muscomorpha</taxon>
        <taxon>Hippoboscoidea</taxon>
        <taxon>Glossinidae</taxon>
        <taxon>Glossina</taxon>
    </lineage>
</organism>
<name>A0A1B0A266_GLOPL</name>
<dbReference type="Pfam" id="PF23241">
    <property type="entry name" value="HAT_PRP39_C"/>
    <property type="match status" value="1"/>
</dbReference>
<feature type="chain" id="PRO_5008403401" description="Suppressor of forked domain-containing protein" evidence="9">
    <location>
        <begin position="20"/>
        <end position="264"/>
    </location>
</feature>
<dbReference type="PANTHER" id="PTHR11246">
    <property type="entry name" value="PRE-MRNA SPLICING FACTOR"/>
    <property type="match status" value="1"/>
</dbReference>
<keyword evidence="4" id="KW-0747">Spliceosome</keyword>
<dbReference type="STRING" id="7398.A0A1B0A266"/>
<keyword evidence="7" id="KW-0539">Nucleus</keyword>
<feature type="signal peptide" evidence="9">
    <location>
        <begin position="1"/>
        <end position="19"/>
    </location>
</feature>
<evidence type="ECO:0000256" key="8">
    <source>
        <dbReference type="ARBA" id="ARBA00037040"/>
    </source>
</evidence>
<reference evidence="10" key="2">
    <citation type="submission" date="2020-05" db="UniProtKB">
        <authorList>
            <consortium name="EnsemblMetazoa"/>
        </authorList>
    </citation>
    <scope>IDENTIFICATION</scope>
    <source>
        <strain evidence="10">IAEA</strain>
    </source>
</reference>
<comment type="function">
    <text evidence="8">Involved in pre-mRNA splicing and cell cycle progression. Required for the spliceosome assembly and initiation of the DNA replication.</text>
</comment>
<comment type="similarity">
    <text evidence="2">Belongs to the crooked-neck family.</text>
</comment>
<keyword evidence="5" id="KW-0677">Repeat</keyword>
<proteinExistence type="inferred from homology"/>
<dbReference type="SUPFAM" id="SSF48452">
    <property type="entry name" value="TPR-like"/>
    <property type="match status" value="1"/>
</dbReference>
<evidence type="ECO:0000256" key="1">
    <source>
        <dbReference type="ARBA" id="ARBA00004123"/>
    </source>
</evidence>
<reference evidence="11" key="1">
    <citation type="submission" date="2014-03" db="EMBL/GenBank/DDBJ databases">
        <authorList>
            <person name="Aksoy S."/>
            <person name="Warren W."/>
            <person name="Wilson R.K."/>
        </authorList>
    </citation>
    <scope>NUCLEOTIDE SEQUENCE [LARGE SCALE GENOMIC DNA]</scope>
    <source>
        <strain evidence="11">IAEA</strain>
    </source>
</reference>
<dbReference type="FunFam" id="1.25.40.10:FF:000306">
    <property type="entry name" value="Cell cycle control protein cwf4"/>
    <property type="match status" value="1"/>
</dbReference>